<reference evidence="1 2" key="3">
    <citation type="journal article" date="2008" name="FEMS Microbiol. Ecol.">
        <title>Identification and characterization of genes underlying chitinolysis in Collimonas fungivorans Ter331.</title>
        <authorList>
            <person name="Fritsche K."/>
            <person name="de Boer W."/>
            <person name="Gerards S."/>
            <person name="van den Berg M."/>
            <person name="van Veen J.A."/>
            <person name="Leveau J.H."/>
        </authorList>
    </citation>
    <scope>NUCLEOTIDE SEQUENCE [LARGE SCALE GENOMIC DNA]</scope>
    <source>
        <strain evidence="1 2">Ter331</strain>
    </source>
</reference>
<dbReference type="AlphaFoldDB" id="G0AC59"/>
<protein>
    <submittedName>
        <fullName evidence="1">Uncharacterized protein</fullName>
    </submittedName>
</protein>
<reference evidence="1 2" key="1">
    <citation type="journal article" date="2004" name="Environ. Microbiol.">
        <title>Phylogeny-function analysis of (meta)genomic libraries: screening for expression of ribosomal RNA genes by large-insert library fluorescent in situ hybridization (LIL-FISH).</title>
        <authorList>
            <person name="Leveau J.H."/>
            <person name="Gerards S."/>
            <person name="de Boer W."/>
            <person name="van Veen J.A."/>
        </authorList>
    </citation>
    <scope>NUCLEOTIDE SEQUENCE [LARGE SCALE GENOMIC DNA]</scope>
    <source>
        <strain evidence="1 2">Ter331</strain>
    </source>
</reference>
<gene>
    <name evidence="1" type="ordered locus">CFU_2587</name>
</gene>
<keyword evidence="2" id="KW-1185">Reference proteome</keyword>
<dbReference type="EMBL" id="CP002745">
    <property type="protein sequence ID" value="AEK62414.1"/>
    <property type="molecule type" value="Genomic_DNA"/>
</dbReference>
<accession>G0AC59</accession>
<organism evidence="1 2">
    <name type="scientific">Collimonas fungivorans (strain Ter331)</name>
    <dbReference type="NCBI Taxonomy" id="1005048"/>
    <lineage>
        <taxon>Bacteria</taxon>
        <taxon>Pseudomonadati</taxon>
        <taxon>Pseudomonadota</taxon>
        <taxon>Betaproteobacteria</taxon>
        <taxon>Burkholderiales</taxon>
        <taxon>Oxalobacteraceae</taxon>
        <taxon>Collimonas</taxon>
    </lineage>
</organism>
<reference evidence="1 2" key="4">
    <citation type="journal article" date="2010" name="Environ. Microbiol.">
        <title>The bacterial genus Collimonas: mycophagy, weathering and other adaptive solutions to life in oligotrophic soil environments.</title>
        <authorList>
            <person name="Leveau J.H."/>
            <person name="Uroz S."/>
            <person name="de Boer W."/>
        </authorList>
    </citation>
    <scope>NUCLEOTIDE SEQUENCE [LARGE SCALE GENOMIC DNA]</scope>
    <source>
        <strain evidence="1 2">Ter331</strain>
    </source>
</reference>
<dbReference type="Proteomes" id="UP000008392">
    <property type="component" value="Chromosome"/>
</dbReference>
<name>G0AC59_COLFT</name>
<reference evidence="1 2" key="5">
    <citation type="journal article" date="2011" name="ISME J.">
        <title>Dual transcriptional profiling of a bacterial/fungal confrontation: Collimonas fungivorans versus Aspergillus niger.</title>
        <authorList>
            <person name="Mela F."/>
            <person name="Fritsche K."/>
            <person name="de Boer W."/>
            <person name="van Veen J.A."/>
            <person name="de Graaff L.H."/>
            <person name="van den Berg M."/>
            <person name="Leveau J.H."/>
        </authorList>
    </citation>
    <scope>NUCLEOTIDE SEQUENCE [LARGE SCALE GENOMIC DNA]</scope>
    <source>
        <strain evidence="1 2">Ter331</strain>
    </source>
</reference>
<sequence>MTDKLEFQANCIFCSTCFAPFISVNCEICTFQIC</sequence>
<reference evidence="2" key="6">
    <citation type="submission" date="2011-05" db="EMBL/GenBank/DDBJ databases">
        <title>Complete sequence of Collimonas fungivorans Ter331.</title>
        <authorList>
            <person name="Leveau J.H."/>
        </authorList>
    </citation>
    <scope>NUCLEOTIDE SEQUENCE [LARGE SCALE GENOMIC DNA]</scope>
    <source>
        <strain evidence="2">Ter331</strain>
    </source>
</reference>
<evidence type="ECO:0000313" key="1">
    <source>
        <dbReference type="EMBL" id="AEK62414.1"/>
    </source>
</evidence>
<proteinExistence type="predicted"/>
<dbReference type="KEGG" id="cfu:CFU_2587"/>
<dbReference type="HOGENOM" id="CLU_3373141_0_0_4"/>
<evidence type="ECO:0000313" key="2">
    <source>
        <dbReference type="Proteomes" id="UP000008392"/>
    </source>
</evidence>
<reference evidence="1 2" key="2">
    <citation type="journal article" date="2006" name="J. Microbiol. Methods">
        <title>Genomic flank-sequencing of plasposon insertion sites for rapid identification of functional genes.</title>
        <authorList>
            <person name="Leveau J.H."/>
            <person name="Gerards S."/>
            <person name="Fritsche K."/>
            <person name="Zondag G."/>
            <person name="van Veen J.A."/>
        </authorList>
    </citation>
    <scope>NUCLEOTIDE SEQUENCE [LARGE SCALE GENOMIC DNA]</scope>
    <source>
        <strain evidence="1 2">Ter331</strain>
    </source>
</reference>